<dbReference type="RefSeq" id="WP_248996549.1">
    <property type="nucleotide sequence ID" value="NZ_JAKIKP010000012.1"/>
</dbReference>
<evidence type="ECO:0000313" key="1">
    <source>
        <dbReference type="EMBL" id="MCL1143881.1"/>
    </source>
</evidence>
<name>A0A9X2CL75_9GAMM</name>
<reference evidence="1" key="1">
    <citation type="submission" date="2022-01" db="EMBL/GenBank/DDBJ databases">
        <title>Whole genome-based taxonomy of the Shewanellaceae.</title>
        <authorList>
            <person name="Martin-Rodriguez A.J."/>
        </authorList>
    </citation>
    <scope>NUCLEOTIDE SEQUENCE</scope>
    <source>
        <strain evidence="1">DSM 16422</strain>
    </source>
</reference>
<protein>
    <submittedName>
        <fullName evidence="1">DUF1488 domain-containing protein</fullName>
    </submittedName>
</protein>
<dbReference type="Proteomes" id="UP001139333">
    <property type="component" value="Unassembled WGS sequence"/>
</dbReference>
<keyword evidence="2" id="KW-1185">Reference proteome</keyword>
<evidence type="ECO:0000313" key="2">
    <source>
        <dbReference type="Proteomes" id="UP001139333"/>
    </source>
</evidence>
<accession>A0A9X2CL75</accession>
<organism evidence="1 2">
    <name type="scientific">Shewanella gaetbuli</name>
    <dbReference type="NCBI Taxonomy" id="220752"/>
    <lineage>
        <taxon>Bacteria</taxon>
        <taxon>Pseudomonadati</taxon>
        <taxon>Pseudomonadota</taxon>
        <taxon>Gammaproteobacteria</taxon>
        <taxon>Alteromonadales</taxon>
        <taxon>Shewanellaceae</taxon>
        <taxon>Shewanella</taxon>
    </lineage>
</organism>
<proteinExistence type="predicted"/>
<dbReference type="EMBL" id="JAKIKP010000012">
    <property type="protein sequence ID" value="MCL1143881.1"/>
    <property type="molecule type" value="Genomic_DNA"/>
</dbReference>
<dbReference type="InterPro" id="IPR036692">
    <property type="entry name" value="Shew3726-like_sf"/>
</dbReference>
<dbReference type="Gene3D" id="3.30.160.140">
    <property type="entry name" value="Shew3726-like"/>
    <property type="match status" value="1"/>
</dbReference>
<comment type="caution">
    <text evidence="1">The sequence shown here is derived from an EMBL/GenBank/DDBJ whole genome shotgun (WGS) entry which is preliminary data.</text>
</comment>
<dbReference type="InterPro" id="IPR009962">
    <property type="entry name" value="DUF1488"/>
</dbReference>
<sequence>MNQSVIIGDELTISHETVGFYALSQGMKINCSLSFNKLNQLTGEAVTPENAEALFERARFDIEDIAEKAIKNQCHEDNELLL</sequence>
<dbReference type="SUPFAM" id="SSF160272">
    <property type="entry name" value="Shew3726-like"/>
    <property type="match status" value="1"/>
</dbReference>
<gene>
    <name evidence="1" type="ORF">L2672_14460</name>
</gene>
<dbReference type="AlphaFoldDB" id="A0A9X2CL75"/>
<dbReference type="Pfam" id="PF07369">
    <property type="entry name" value="DUF1488"/>
    <property type="match status" value="1"/>
</dbReference>